<dbReference type="InterPro" id="IPR009057">
    <property type="entry name" value="Homeodomain-like_sf"/>
</dbReference>
<dbReference type="STRING" id="1423719.FC66_GL001356"/>
<protein>
    <submittedName>
        <fullName evidence="4">Transcription regulator</fullName>
    </submittedName>
</protein>
<feature type="DNA-binding region" description="H-T-H motif" evidence="2">
    <location>
        <begin position="35"/>
        <end position="54"/>
    </location>
</feature>
<dbReference type="GO" id="GO:0003677">
    <property type="term" value="F:DNA binding"/>
    <property type="evidence" value="ECO:0007669"/>
    <property type="project" value="UniProtKB-UniRule"/>
</dbReference>
<dbReference type="SUPFAM" id="SSF46689">
    <property type="entry name" value="Homeodomain-like"/>
    <property type="match status" value="1"/>
</dbReference>
<gene>
    <name evidence="4" type="ORF">FC66_GL001356</name>
</gene>
<dbReference type="AlphaFoldDB" id="A0A0R1HPG4"/>
<reference evidence="4 5" key="1">
    <citation type="journal article" date="2015" name="Genome Announc.">
        <title>Expanding the biotechnology potential of lactobacilli through comparative genomics of 213 strains and associated genera.</title>
        <authorList>
            <person name="Sun Z."/>
            <person name="Harris H.M."/>
            <person name="McCann A."/>
            <person name="Guo C."/>
            <person name="Argimon S."/>
            <person name="Zhang W."/>
            <person name="Yang X."/>
            <person name="Jeffery I.B."/>
            <person name="Cooney J.C."/>
            <person name="Kagawa T.F."/>
            <person name="Liu W."/>
            <person name="Song Y."/>
            <person name="Salvetti E."/>
            <person name="Wrobel A."/>
            <person name="Rasinkangas P."/>
            <person name="Parkhill J."/>
            <person name="Rea M.C."/>
            <person name="O'Sullivan O."/>
            <person name="Ritari J."/>
            <person name="Douillard F.P."/>
            <person name="Paul Ross R."/>
            <person name="Yang R."/>
            <person name="Briner A.E."/>
            <person name="Felis G.E."/>
            <person name="de Vos W.M."/>
            <person name="Barrangou R."/>
            <person name="Klaenhammer T.R."/>
            <person name="Caufield P.W."/>
            <person name="Cui Y."/>
            <person name="Zhang H."/>
            <person name="O'Toole P.W."/>
        </authorList>
    </citation>
    <scope>NUCLEOTIDE SEQUENCE [LARGE SCALE GENOMIC DNA]</scope>
    <source>
        <strain evidence="4 5">DSM 15638</strain>
    </source>
</reference>
<sequence>MSATNHSQLIKKDSEDYLTTALLQLLKTNQLTDLSVTQVVKRAGVSRMAFYRNYKTLDDILIRYLTPIFNESFDDVSKGLTQEDKLRAMAHLFDELSDPLDLAMKQGFETIVQQIFNENIIRMYQKQNIWSGLVPDNQKYYTNFMAAGVYGIWREWLLSGKKEPLVNIQRLITNIQASLIASTIKYK</sequence>
<feature type="domain" description="HTH tetR-type" evidence="3">
    <location>
        <begin position="12"/>
        <end position="72"/>
    </location>
</feature>
<comment type="caution">
    <text evidence="4">The sequence shown here is derived from an EMBL/GenBank/DDBJ whole genome shotgun (WGS) entry which is preliminary data.</text>
</comment>
<dbReference type="PATRIC" id="fig|1423719.4.peg.1378"/>
<organism evidence="4 5">
    <name type="scientific">Dellaglioa algida DSM 15638</name>
    <dbReference type="NCBI Taxonomy" id="1423719"/>
    <lineage>
        <taxon>Bacteria</taxon>
        <taxon>Bacillati</taxon>
        <taxon>Bacillota</taxon>
        <taxon>Bacilli</taxon>
        <taxon>Lactobacillales</taxon>
        <taxon>Lactobacillaceae</taxon>
        <taxon>Dellaglioa</taxon>
    </lineage>
</organism>
<accession>A0A0R1HPG4</accession>
<proteinExistence type="predicted"/>
<dbReference type="PROSITE" id="PS50977">
    <property type="entry name" value="HTH_TETR_2"/>
    <property type="match status" value="1"/>
</dbReference>
<dbReference type="RefSeq" id="WP_057974411.1">
    <property type="nucleotide sequence ID" value="NZ_AZDI01000007.1"/>
</dbReference>
<evidence type="ECO:0000259" key="3">
    <source>
        <dbReference type="PROSITE" id="PS50977"/>
    </source>
</evidence>
<keyword evidence="1 2" id="KW-0238">DNA-binding</keyword>
<dbReference type="Gene3D" id="1.10.357.10">
    <property type="entry name" value="Tetracycline Repressor, domain 2"/>
    <property type="match status" value="1"/>
</dbReference>
<dbReference type="InterPro" id="IPR050624">
    <property type="entry name" value="HTH-type_Tx_Regulator"/>
</dbReference>
<dbReference type="PANTHER" id="PTHR43479:SF11">
    <property type="entry name" value="ACREF_ENVCD OPERON REPRESSOR-RELATED"/>
    <property type="match status" value="1"/>
</dbReference>
<dbReference type="EMBL" id="AZDI01000007">
    <property type="protein sequence ID" value="KRK45540.1"/>
    <property type="molecule type" value="Genomic_DNA"/>
</dbReference>
<evidence type="ECO:0000313" key="5">
    <source>
        <dbReference type="Proteomes" id="UP000051450"/>
    </source>
</evidence>
<dbReference type="OrthoDB" id="9810250at2"/>
<name>A0A0R1HPG4_9LACO</name>
<dbReference type="Proteomes" id="UP000051450">
    <property type="component" value="Unassembled WGS sequence"/>
</dbReference>
<keyword evidence="5" id="KW-1185">Reference proteome</keyword>
<dbReference type="InterPro" id="IPR039532">
    <property type="entry name" value="TetR_C_Firmicutes"/>
</dbReference>
<dbReference type="Pfam" id="PF14278">
    <property type="entry name" value="TetR_C_8"/>
    <property type="match status" value="1"/>
</dbReference>
<dbReference type="PANTHER" id="PTHR43479">
    <property type="entry name" value="ACREF/ENVCD OPERON REPRESSOR-RELATED"/>
    <property type="match status" value="1"/>
</dbReference>
<dbReference type="InterPro" id="IPR001647">
    <property type="entry name" value="HTH_TetR"/>
</dbReference>
<evidence type="ECO:0000313" key="4">
    <source>
        <dbReference type="EMBL" id="KRK45540.1"/>
    </source>
</evidence>
<evidence type="ECO:0000256" key="2">
    <source>
        <dbReference type="PROSITE-ProRule" id="PRU00335"/>
    </source>
</evidence>
<evidence type="ECO:0000256" key="1">
    <source>
        <dbReference type="ARBA" id="ARBA00023125"/>
    </source>
</evidence>